<dbReference type="AlphaFoldDB" id="A0A6C0ALK2"/>
<dbReference type="PANTHER" id="PTHR43861">
    <property type="entry name" value="TRANS-ACONITATE 2-METHYLTRANSFERASE-RELATED"/>
    <property type="match status" value="1"/>
</dbReference>
<reference evidence="4" key="1">
    <citation type="journal article" date="2020" name="Nature">
        <title>Giant virus diversity and host interactions through global metagenomics.</title>
        <authorList>
            <person name="Schulz F."/>
            <person name="Roux S."/>
            <person name="Paez-Espino D."/>
            <person name="Jungbluth S."/>
            <person name="Walsh D.A."/>
            <person name="Denef V.J."/>
            <person name="McMahon K.D."/>
            <person name="Konstantinidis K.T."/>
            <person name="Eloe-Fadrosh E.A."/>
            <person name="Kyrpides N.C."/>
            <person name="Woyke T."/>
        </authorList>
    </citation>
    <scope>NUCLEOTIDE SEQUENCE</scope>
    <source>
        <strain evidence="4">GVMAG-S-1039698-54</strain>
    </source>
</reference>
<sequence>MKLFKKLMKTYKKSTFWFKFITFLIGLLILTILINKFTPINEGFSQKQKFLLKTNDDLYDDFTAEIYDDLLFDSRKIDFQIKEIKRNTKLNKKSLVLDIGSGTGHHVRVLNNDNIKTIGLDKSKSMVEFSKSKYPKMKFIHGSALTSSLFDMGTFSHITSFTFTPYYIKDKLTFFRNCYDWLKPGGYLIVHLVDRERFDPIINAADPLHMVSPQKHAKKRITSSIVKFKDFQYKAKFKLESDKNIATFEEKFIDDGTGNVRKHVHTLYMPKQNHILALAKNIGFKLKGSIDMVMAQYEYQYLYILEKPR</sequence>
<feature type="domain" description="Methyltransferase" evidence="3">
    <location>
        <begin position="96"/>
        <end position="186"/>
    </location>
</feature>
<keyword evidence="1" id="KW-0808">Transferase</keyword>
<organism evidence="4">
    <name type="scientific">viral metagenome</name>
    <dbReference type="NCBI Taxonomy" id="1070528"/>
    <lineage>
        <taxon>unclassified sequences</taxon>
        <taxon>metagenomes</taxon>
        <taxon>organismal metagenomes</taxon>
    </lineage>
</organism>
<dbReference type="EMBL" id="MN740675">
    <property type="protein sequence ID" value="QHS80165.1"/>
    <property type="molecule type" value="Genomic_DNA"/>
</dbReference>
<evidence type="ECO:0000256" key="2">
    <source>
        <dbReference type="SAM" id="Phobius"/>
    </source>
</evidence>
<dbReference type="InterPro" id="IPR029063">
    <property type="entry name" value="SAM-dependent_MTases_sf"/>
</dbReference>
<dbReference type="Gene3D" id="3.40.50.150">
    <property type="entry name" value="Vaccinia Virus protein VP39"/>
    <property type="match status" value="1"/>
</dbReference>
<evidence type="ECO:0000259" key="3">
    <source>
        <dbReference type="Pfam" id="PF13649"/>
    </source>
</evidence>
<name>A0A6C0ALK2_9ZZZZ</name>
<evidence type="ECO:0000313" key="4">
    <source>
        <dbReference type="EMBL" id="QHS80165.1"/>
    </source>
</evidence>
<dbReference type="InterPro" id="IPR041698">
    <property type="entry name" value="Methyltransf_25"/>
</dbReference>
<dbReference type="Pfam" id="PF13649">
    <property type="entry name" value="Methyltransf_25"/>
    <property type="match status" value="1"/>
</dbReference>
<dbReference type="GO" id="GO:0016740">
    <property type="term" value="F:transferase activity"/>
    <property type="evidence" value="ECO:0007669"/>
    <property type="project" value="UniProtKB-KW"/>
</dbReference>
<evidence type="ECO:0000256" key="1">
    <source>
        <dbReference type="ARBA" id="ARBA00022679"/>
    </source>
</evidence>
<dbReference type="SUPFAM" id="SSF53335">
    <property type="entry name" value="S-adenosyl-L-methionine-dependent methyltransferases"/>
    <property type="match status" value="1"/>
</dbReference>
<dbReference type="CDD" id="cd02440">
    <property type="entry name" value="AdoMet_MTases"/>
    <property type="match status" value="1"/>
</dbReference>
<keyword evidence="2" id="KW-0812">Transmembrane</keyword>
<keyword evidence="2" id="KW-0472">Membrane</keyword>
<keyword evidence="2" id="KW-1133">Transmembrane helix</keyword>
<proteinExistence type="predicted"/>
<accession>A0A6C0ALK2</accession>
<protein>
    <recommendedName>
        <fullName evidence="3">Methyltransferase domain-containing protein</fullName>
    </recommendedName>
</protein>
<feature type="transmembrane region" description="Helical" evidence="2">
    <location>
        <begin position="16"/>
        <end position="34"/>
    </location>
</feature>